<dbReference type="GO" id="GO:0005886">
    <property type="term" value="C:plasma membrane"/>
    <property type="evidence" value="ECO:0007669"/>
    <property type="project" value="UniProtKB-SubCell"/>
</dbReference>
<feature type="coiled-coil region" evidence="14">
    <location>
        <begin position="154"/>
        <end position="182"/>
    </location>
</feature>
<evidence type="ECO:0000259" key="17">
    <source>
        <dbReference type="PROSITE" id="PS50885"/>
    </source>
</evidence>
<dbReference type="InterPro" id="IPR036890">
    <property type="entry name" value="HATPase_C_sf"/>
</dbReference>
<feature type="transmembrane region" description="Helical" evidence="15">
    <location>
        <begin position="6"/>
        <end position="29"/>
    </location>
</feature>
<feature type="domain" description="Histidine kinase" evidence="16">
    <location>
        <begin position="181"/>
        <end position="393"/>
    </location>
</feature>
<dbReference type="CDD" id="cd00075">
    <property type="entry name" value="HATPase"/>
    <property type="match status" value="1"/>
</dbReference>
<dbReference type="InterPro" id="IPR036097">
    <property type="entry name" value="HisK_dim/P_sf"/>
</dbReference>
<dbReference type="SMART" id="SM00304">
    <property type="entry name" value="HAMP"/>
    <property type="match status" value="1"/>
</dbReference>
<dbReference type="SMART" id="SM00387">
    <property type="entry name" value="HATPase_c"/>
    <property type="match status" value="1"/>
</dbReference>
<dbReference type="CDD" id="cd06225">
    <property type="entry name" value="HAMP"/>
    <property type="match status" value="1"/>
</dbReference>
<evidence type="ECO:0000256" key="13">
    <source>
        <dbReference type="ARBA" id="ARBA00023136"/>
    </source>
</evidence>
<evidence type="ECO:0000256" key="7">
    <source>
        <dbReference type="ARBA" id="ARBA00022692"/>
    </source>
</evidence>
<keyword evidence="11 15" id="KW-1133">Transmembrane helix</keyword>
<dbReference type="PATRIC" id="fig|1235802.3.peg.4430"/>
<evidence type="ECO:0000256" key="3">
    <source>
        <dbReference type="ARBA" id="ARBA00012438"/>
    </source>
</evidence>
<protein>
    <recommendedName>
        <fullName evidence="3">histidine kinase</fullName>
        <ecNumber evidence="3">2.7.13.3</ecNumber>
    </recommendedName>
</protein>
<evidence type="ECO:0000256" key="4">
    <source>
        <dbReference type="ARBA" id="ARBA00022475"/>
    </source>
</evidence>
<proteinExistence type="predicted"/>
<keyword evidence="12" id="KW-0902">Two-component regulatory system</keyword>
<reference evidence="18 19" key="1">
    <citation type="journal article" date="2014" name="Genome Announc.">
        <title>Draft genome sequences of the altered schaedler flora, a defined bacterial community from gnotobiotic mice.</title>
        <authorList>
            <person name="Wannemuehler M.J."/>
            <person name="Overstreet A.M."/>
            <person name="Ward D.V."/>
            <person name="Phillips G.J."/>
        </authorList>
    </citation>
    <scope>NUCLEOTIDE SEQUENCE [LARGE SCALE GENOMIC DNA]</scope>
    <source>
        <strain evidence="18 19">ASF492</strain>
    </source>
</reference>
<dbReference type="PROSITE" id="PS50885">
    <property type="entry name" value="HAMP"/>
    <property type="match status" value="1"/>
</dbReference>
<dbReference type="EMBL" id="AQFT01000124">
    <property type="protein sequence ID" value="EMZ22079.1"/>
    <property type="molecule type" value="Genomic_DNA"/>
</dbReference>
<feature type="transmembrane region" description="Helical" evidence="15">
    <location>
        <begin position="41"/>
        <end position="70"/>
    </location>
</feature>
<dbReference type="SMART" id="SM00388">
    <property type="entry name" value="HisKA"/>
    <property type="match status" value="1"/>
</dbReference>
<comment type="caution">
    <text evidence="18">The sequence shown here is derived from an EMBL/GenBank/DDBJ whole genome shotgun (WGS) entry which is preliminary data.</text>
</comment>
<comment type="subcellular location">
    <subcellularLocation>
        <location evidence="2">Cell membrane</location>
        <topology evidence="2">Multi-pass membrane protein</topology>
    </subcellularLocation>
</comment>
<dbReference type="Gene3D" id="1.10.287.130">
    <property type="match status" value="1"/>
</dbReference>
<organism evidence="18 19">
    <name type="scientific">Eubacterium plexicaudatum ASF492</name>
    <dbReference type="NCBI Taxonomy" id="1235802"/>
    <lineage>
        <taxon>Bacteria</taxon>
        <taxon>Bacillati</taxon>
        <taxon>Bacillota</taxon>
        <taxon>Clostridia</taxon>
        <taxon>Eubacteriales</taxon>
        <taxon>Eubacteriaceae</taxon>
        <taxon>Eubacterium</taxon>
    </lineage>
</organism>
<dbReference type="PRINTS" id="PR00344">
    <property type="entry name" value="BCTRLSENSOR"/>
</dbReference>
<keyword evidence="10" id="KW-0067">ATP-binding</keyword>
<dbReference type="PROSITE" id="PS50109">
    <property type="entry name" value="HIS_KIN"/>
    <property type="match status" value="1"/>
</dbReference>
<dbReference type="InterPro" id="IPR003660">
    <property type="entry name" value="HAMP_dom"/>
</dbReference>
<evidence type="ECO:0000256" key="8">
    <source>
        <dbReference type="ARBA" id="ARBA00022741"/>
    </source>
</evidence>
<dbReference type="InterPro" id="IPR003594">
    <property type="entry name" value="HATPase_dom"/>
</dbReference>
<dbReference type="GO" id="GO:0000155">
    <property type="term" value="F:phosphorelay sensor kinase activity"/>
    <property type="evidence" value="ECO:0007669"/>
    <property type="project" value="InterPro"/>
</dbReference>
<dbReference type="Proteomes" id="UP000012589">
    <property type="component" value="Unassembled WGS sequence"/>
</dbReference>
<evidence type="ECO:0000256" key="14">
    <source>
        <dbReference type="SAM" id="Coils"/>
    </source>
</evidence>
<dbReference type="InterPro" id="IPR003661">
    <property type="entry name" value="HisK_dim/P_dom"/>
</dbReference>
<dbReference type="STRING" id="1235802.C823_04167"/>
<gene>
    <name evidence="18" type="ORF">C823_04167</name>
</gene>
<evidence type="ECO:0000256" key="9">
    <source>
        <dbReference type="ARBA" id="ARBA00022777"/>
    </source>
</evidence>
<dbReference type="Pfam" id="PF00512">
    <property type="entry name" value="HisKA"/>
    <property type="match status" value="1"/>
</dbReference>
<dbReference type="InterPro" id="IPR004358">
    <property type="entry name" value="Sig_transdc_His_kin-like_C"/>
</dbReference>
<keyword evidence="13 15" id="KW-0472">Membrane</keyword>
<dbReference type="CDD" id="cd00082">
    <property type="entry name" value="HisKA"/>
    <property type="match status" value="1"/>
</dbReference>
<comment type="catalytic activity">
    <reaction evidence="1">
        <text>ATP + protein L-histidine = ADP + protein N-phospho-L-histidine.</text>
        <dbReference type="EC" id="2.7.13.3"/>
    </reaction>
</comment>
<dbReference type="OrthoDB" id="9792991at2"/>
<evidence type="ECO:0000256" key="2">
    <source>
        <dbReference type="ARBA" id="ARBA00004651"/>
    </source>
</evidence>
<feature type="domain" description="HAMP" evidence="17">
    <location>
        <begin position="114"/>
        <end position="166"/>
    </location>
</feature>
<feature type="transmembrane region" description="Helical" evidence="15">
    <location>
        <begin position="82"/>
        <end position="109"/>
    </location>
</feature>
<keyword evidence="5" id="KW-0597">Phosphoprotein</keyword>
<dbReference type="Gene3D" id="3.30.565.10">
    <property type="entry name" value="Histidine kinase-like ATPase, C-terminal domain"/>
    <property type="match status" value="1"/>
</dbReference>
<dbReference type="Pfam" id="PF02518">
    <property type="entry name" value="HATPase_c"/>
    <property type="match status" value="1"/>
</dbReference>
<evidence type="ECO:0000256" key="5">
    <source>
        <dbReference type="ARBA" id="ARBA00022553"/>
    </source>
</evidence>
<keyword evidence="8" id="KW-0547">Nucleotide-binding</keyword>
<keyword evidence="9" id="KW-0418">Kinase</keyword>
<dbReference type="Pfam" id="PF00672">
    <property type="entry name" value="HAMP"/>
    <property type="match status" value="1"/>
</dbReference>
<dbReference type="eggNOG" id="COG2205">
    <property type="taxonomic scope" value="Bacteria"/>
</dbReference>
<evidence type="ECO:0000256" key="6">
    <source>
        <dbReference type="ARBA" id="ARBA00022679"/>
    </source>
</evidence>
<dbReference type="AlphaFoldDB" id="N2ACD6"/>
<sequence length="393" mass="45150">MTLFQIIPNYILINGIAIGGTVFVIFLVYRKLSSSFRKRLTAYFLKAACVSLVISLAVLAAVLTLLQLLLHSGMWDFFHELGYGYLIVAEYLQSVLAVAFPVICFVVSFSVRVNRRVRYVEYLSQEIQKIREEGFGRSMELQGDDEITQLCAVINEMSVRLREKEEREKRQQQSKNELITNVSHDLRSPLTSIIGYVELLKETGPEDRQRFDEYMEVIERRLTGLNGLINELFEYTKLNSADRFPDMENRDVLELLRHILYEYKILMEAEGLTLSWQLGAKSHAAYINTQQMVRVFQNLLDNARRYADRSAQVTVTAQETGRLHICITNRLMDAHGIEPDRIFERFYCGDRARSTPQSSGLGLAIVKRIMELHGGEVSASLQGQELSVHLFFK</sequence>
<keyword evidence="6" id="KW-0808">Transferase</keyword>
<evidence type="ECO:0000256" key="12">
    <source>
        <dbReference type="ARBA" id="ARBA00023012"/>
    </source>
</evidence>
<dbReference type="HOGENOM" id="CLU_000445_89_3_9"/>
<keyword evidence="4" id="KW-1003">Cell membrane</keyword>
<evidence type="ECO:0000259" key="16">
    <source>
        <dbReference type="PROSITE" id="PS50109"/>
    </source>
</evidence>
<dbReference type="SUPFAM" id="SSF55874">
    <property type="entry name" value="ATPase domain of HSP90 chaperone/DNA topoisomerase II/histidine kinase"/>
    <property type="match status" value="1"/>
</dbReference>
<evidence type="ECO:0000256" key="15">
    <source>
        <dbReference type="SAM" id="Phobius"/>
    </source>
</evidence>
<evidence type="ECO:0000256" key="11">
    <source>
        <dbReference type="ARBA" id="ARBA00022989"/>
    </source>
</evidence>
<dbReference type="EC" id="2.7.13.3" evidence="3"/>
<dbReference type="PANTHER" id="PTHR45528:SF1">
    <property type="entry name" value="SENSOR HISTIDINE KINASE CPXA"/>
    <property type="match status" value="1"/>
</dbReference>
<accession>N2ACD6</accession>
<name>N2ACD6_9FIRM</name>
<dbReference type="GO" id="GO:0005524">
    <property type="term" value="F:ATP binding"/>
    <property type="evidence" value="ECO:0007669"/>
    <property type="project" value="UniProtKB-KW"/>
</dbReference>
<keyword evidence="19" id="KW-1185">Reference proteome</keyword>
<keyword evidence="14" id="KW-0175">Coiled coil</keyword>
<dbReference type="Gene3D" id="6.10.340.10">
    <property type="match status" value="1"/>
</dbReference>
<dbReference type="PANTHER" id="PTHR45528">
    <property type="entry name" value="SENSOR HISTIDINE KINASE CPXA"/>
    <property type="match status" value="1"/>
</dbReference>
<dbReference type="FunFam" id="1.10.287.130:FF:000008">
    <property type="entry name" value="Two-component sensor histidine kinase"/>
    <property type="match status" value="1"/>
</dbReference>
<dbReference type="InterPro" id="IPR005467">
    <property type="entry name" value="His_kinase_dom"/>
</dbReference>
<evidence type="ECO:0000256" key="1">
    <source>
        <dbReference type="ARBA" id="ARBA00000085"/>
    </source>
</evidence>
<evidence type="ECO:0000256" key="10">
    <source>
        <dbReference type="ARBA" id="ARBA00022840"/>
    </source>
</evidence>
<dbReference type="SUPFAM" id="SSF47384">
    <property type="entry name" value="Homodimeric domain of signal transducing histidine kinase"/>
    <property type="match status" value="1"/>
</dbReference>
<dbReference type="InterPro" id="IPR050398">
    <property type="entry name" value="HssS/ArlS-like"/>
</dbReference>
<keyword evidence="7 15" id="KW-0812">Transmembrane</keyword>
<evidence type="ECO:0000313" key="19">
    <source>
        <dbReference type="Proteomes" id="UP000012589"/>
    </source>
</evidence>
<evidence type="ECO:0000313" key="18">
    <source>
        <dbReference type="EMBL" id="EMZ22079.1"/>
    </source>
</evidence>